<dbReference type="OrthoDB" id="128043at2"/>
<accession>A0A3A9ZRY8</accession>
<organism evidence="3 4">
    <name type="scientific">Micromonospora endolithica</name>
    <dbReference type="NCBI Taxonomy" id="230091"/>
    <lineage>
        <taxon>Bacteria</taxon>
        <taxon>Bacillati</taxon>
        <taxon>Actinomycetota</taxon>
        <taxon>Actinomycetes</taxon>
        <taxon>Micromonosporales</taxon>
        <taxon>Micromonosporaceae</taxon>
        <taxon>Micromonospora</taxon>
    </lineage>
</organism>
<evidence type="ECO:0000313" key="4">
    <source>
        <dbReference type="Proteomes" id="UP000281726"/>
    </source>
</evidence>
<keyword evidence="2" id="KW-0812">Transmembrane</keyword>
<reference evidence="3 4" key="1">
    <citation type="journal article" date="2004" name="Syst. Appl. Microbiol.">
        <title>Cryptoendolithic actinomycetes from antarctic sandstone rock samples: Micromonospora endolithica sp. nov. and two isolates related to Micromonospora coerulea Jensen 1932.</title>
        <authorList>
            <person name="Hirsch P."/>
            <person name="Mevs U."/>
            <person name="Kroppenstedt R.M."/>
            <person name="Schumann P."/>
            <person name="Stackebrandt E."/>
        </authorList>
    </citation>
    <scope>NUCLEOTIDE SEQUENCE [LARGE SCALE GENOMIC DNA]</scope>
    <source>
        <strain evidence="3 4">JCM 12677</strain>
    </source>
</reference>
<evidence type="ECO:0000256" key="1">
    <source>
        <dbReference type="SAM" id="MobiDB-lite"/>
    </source>
</evidence>
<protein>
    <recommendedName>
        <fullName evidence="5">Secreted protein</fullName>
    </recommendedName>
</protein>
<evidence type="ECO:0000313" key="3">
    <source>
        <dbReference type="EMBL" id="RKN50990.1"/>
    </source>
</evidence>
<evidence type="ECO:0000256" key="2">
    <source>
        <dbReference type="SAM" id="Phobius"/>
    </source>
</evidence>
<keyword evidence="2" id="KW-0472">Membrane</keyword>
<proteinExistence type="predicted"/>
<dbReference type="EMBL" id="RBAK01000001">
    <property type="protein sequence ID" value="RKN50990.1"/>
    <property type="molecule type" value="Genomic_DNA"/>
</dbReference>
<dbReference type="AlphaFoldDB" id="A0A3A9ZRY8"/>
<feature type="compositionally biased region" description="Basic and acidic residues" evidence="1">
    <location>
        <begin position="1"/>
        <end position="10"/>
    </location>
</feature>
<name>A0A3A9ZRY8_9ACTN</name>
<feature type="region of interest" description="Disordered" evidence="1">
    <location>
        <begin position="1"/>
        <end position="35"/>
    </location>
</feature>
<keyword evidence="2" id="KW-1133">Transmembrane helix</keyword>
<evidence type="ECO:0008006" key="5">
    <source>
        <dbReference type="Google" id="ProtNLM"/>
    </source>
</evidence>
<dbReference type="Proteomes" id="UP000281726">
    <property type="component" value="Unassembled WGS sequence"/>
</dbReference>
<dbReference type="RefSeq" id="WP_120725020.1">
    <property type="nucleotide sequence ID" value="NZ_RBAK01000001.1"/>
</dbReference>
<comment type="caution">
    <text evidence="3">The sequence shown here is derived from an EMBL/GenBank/DDBJ whole genome shotgun (WGS) entry which is preliminary data.</text>
</comment>
<sequence>MTATSDHRVSTDSVEGASRTGRPHPDDVAGAPPPVPPTGRAYRWAAAALVLGLVLAVGFAAGRVGGRSAGPVRAAVPGSAAHLGHGPGGLEVSRDGWTLALDTASLVVGRPGELVFRIVDSTGAALTTFQENHERLMHLVLVGRDLAGYQHVHPEMAADGTWRVQVTPAAPGPLRVIADFWPRGAPAGVTLGVDVPVPGRYAARPLDLPEETVLVDGYTVTLDGGLRAGESNQVLVWLGRDGQPVHDLQPHLGAYGHLVALRQGDLAYLHVHPAAASRPSSVVAFGVTVPSAGTYRLFFEFRHLDRVHVAAFTVTV</sequence>
<gene>
    <name evidence="3" type="ORF">D7223_04450</name>
</gene>
<keyword evidence="4" id="KW-1185">Reference proteome</keyword>
<feature type="transmembrane region" description="Helical" evidence="2">
    <location>
        <begin position="41"/>
        <end position="61"/>
    </location>
</feature>